<feature type="region of interest" description="Disordered" evidence="1">
    <location>
        <begin position="1"/>
        <end position="30"/>
    </location>
</feature>
<proteinExistence type="predicted"/>
<dbReference type="Proteomes" id="UP000565441">
    <property type="component" value="Unassembled WGS sequence"/>
</dbReference>
<dbReference type="OrthoDB" id="3365698at2759"/>
<reference evidence="2 3" key="1">
    <citation type="journal article" date="2020" name="ISME J.">
        <title>Uncovering the hidden diversity of litter-decomposition mechanisms in mushroom-forming fungi.</title>
        <authorList>
            <person name="Floudas D."/>
            <person name="Bentzer J."/>
            <person name="Ahren D."/>
            <person name="Johansson T."/>
            <person name="Persson P."/>
            <person name="Tunlid A."/>
        </authorList>
    </citation>
    <scope>NUCLEOTIDE SEQUENCE [LARGE SCALE GENOMIC DNA]</scope>
    <source>
        <strain evidence="2 3">CBS 661.87</strain>
    </source>
</reference>
<protein>
    <recommendedName>
        <fullName evidence="4">F-box domain-containing protein</fullName>
    </recommendedName>
</protein>
<keyword evidence="3" id="KW-1185">Reference proteome</keyword>
<evidence type="ECO:0000256" key="1">
    <source>
        <dbReference type="SAM" id="MobiDB-lite"/>
    </source>
</evidence>
<organism evidence="2 3">
    <name type="scientific">Tricholomella constricta</name>
    <dbReference type="NCBI Taxonomy" id="117010"/>
    <lineage>
        <taxon>Eukaryota</taxon>
        <taxon>Fungi</taxon>
        <taxon>Dikarya</taxon>
        <taxon>Basidiomycota</taxon>
        <taxon>Agaricomycotina</taxon>
        <taxon>Agaricomycetes</taxon>
        <taxon>Agaricomycetidae</taxon>
        <taxon>Agaricales</taxon>
        <taxon>Tricholomatineae</taxon>
        <taxon>Lyophyllaceae</taxon>
        <taxon>Tricholomella</taxon>
    </lineage>
</organism>
<dbReference type="InterPro" id="IPR032675">
    <property type="entry name" value="LRR_dom_sf"/>
</dbReference>
<evidence type="ECO:0008006" key="4">
    <source>
        <dbReference type="Google" id="ProtNLM"/>
    </source>
</evidence>
<comment type="caution">
    <text evidence="2">The sequence shown here is derived from an EMBL/GenBank/DDBJ whole genome shotgun (WGS) entry which is preliminary data.</text>
</comment>
<dbReference type="EMBL" id="JAACJP010000032">
    <property type="protein sequence ID" value="KAF5375670.1"/>
    <property type="molecule type" value="Genomic_DNA"/>
</dbReference>
<sequence>MRESTLGASEPPPNVPIDSLQRSNHRPSPAQRVHLAAALTQKEASITNLEEDELDLQLKINHLMKEMRTISDIRSREQDEADSFRFLLAPIRLLAPELLAQIFKYALPAKPHPQRVSSPLGLAHVCSAWRKTIMGSSAFWNNLSIQVDIHAKSHRDPDIISFWYGHANSNAPLSLSLSTPTYMNYLPKSMYSSMVNFSYRITELRIYGDYDLHSQFLHLPGRTLPVLETLFLVGLLIGEDEDDYYYGSEHGRLFKSRGFKFDITPSEITVFDNFPRLRFVTLGLPSIAFRENSFFALSWSSITRLDIQGKITQGAFIRLTNLCPQLHAASFVVDTESSSHSTEVFNLATFVDLMSFRLQLCKPDNRFTAVDALPLMPLPKLLTLVLVDDEDHAFIFPLRAIFPGILDSLALVRCLQLSHISCSHDELLQLVMACPMLEDLRMHVLDKDLAYQLRCLRKTPPERDGHAPPLFAHLVSFTFAFTPDGRNSIEAVGAAFTELVYTWAMDPRRCRPLEYLSLYVWIEKYWFDKEEVAARQALERLQGEICDAVEQAQSSRPVVNVDVVSSLSELESLTGTFWCPF</sequence>
<evidence type="ECO:0000313" key="3">
    <source>
        <dbReference type="Proteomes" id="UP000565441"/>
    </source>
</evidence>
<dbReference type="Gene3D" id="3.80.10.10">
    <property type="entry name" value="Ribonuclease Inhibitor"/>
    <property type="match status" value="1"/>
</dbReference>
<gene>
    <name evidence="2" type="ORF">D9615_009338</name>
</gene>
<name>A0A8H5H311_9AGAR</name>
<accession>A0A8H5H311</accession>
<evidence type="ECO:0000313" key="2">
    <source>
        <dbReference type="EMBL" id="KAF5375670.1"/>
    </source>
</evidence>
<dbReference type="AlphaFoldDB" id="A0A8H5H311"/>